<dbReference type="Pfam" id="PF00899">
    <property type="entry name" value="ThiF"/>
    <property type="match status" value="1"/>
</dbReference>
<dbReference type="EMBL" id="FOAZ01000009">
    <property type="protein sequence ID" value="SEL51302.1"/>
    <property type="molecule type" value="Genomic_DNA"/>
</dbReference>
<protein>
    <submittedName>
        <fullName evidence="3">ThiF family protein</fullName>
    </submittedName>
</protein>
<feature type="transmembrane region" description="Helical" evidence="1">
    <location>
        <begin position="283"/>
        <end position="305"/>
    </location>
</feature>
<dbReference type="AlphaFoldDB" id="A0A1H7QTQ0"/>
<reference evidence="4" key="1">
    <citation type="submission" date="2016-10" db="EMBL/GenBank/DDBJ databases">
        <authorList>
            <person name="Varghese N."/>
        </authorList>
    </citation>
    <scope>NUCLEOTIDE SEQUENCE [LARGE SCALE GENOMIC DNA]</scope>
    <source>
        <strain evidence="4">DSM 45096 / BCRC 16803 / CGMCC 4.1857 / CIP 109030 / JCM 12277 / KCTC 19219 / NBRC 100920 / 33214</strain>
    </source>
</reference>
<dbReference type="InterPro" id="IPR035985">
    <property type="entry name" value="Ubiquitin-activating_enz"/>
</dbReference>
<dbReference type="RefSeq" id="WP_042445508.1">
    <property type="nucleotide sequence ID" value="NZ_BBPN01000009.1"/>
</dbReference>
<feature type="domain" description="THIF-type NAD/FAD binding fold" evidence="2">
    <location>
        <begin position="19"/>
        <end position="209"/>
    </location>
</feature>
<evidence type="ECO:0000259" key="2">
    <source>
        <dbReference type="Pfam" id="PF00899"/>
    </source>
</evidence>
<dbReference type="PANTHER" id="PTHR43267">
    <property type="entry name" value="TRNA THREONYLCARBAMOYLADENOSINE DEHYDRATASE"/>
    <property type="match status" value="1"/>
</dbReference>
<dbReference type="GO" id="GO:0061503">
    <property type="term" value="F:tRNA threonylcarbamoyladenosine dehydratase"/>
    <property type="evidence" value="ECO:0007669"/>
    <property type="project" value="TreeGrafter"/>
</dbReference>
<dbReference type="GO" id="GO:0061504">
    <property type="term" value="P:cyclic threonylcarbamoyladenosine biosynthetic process"/>
    <property type="evidence" value="ECO:0007669"/>
    <property type="project" value="TreeGrafter"/>
</dbReference>
<gene>
    <name evidence="3" type="ORF">SAMN05414137_109208</name>
</gene>
<dbReference type="Gene3D" id="3.40.50.720">
    <property type="entry name" value="NAD(P)-binding Rossmann-like Domain"/>
    <property type="match status" value="1"/>
</dbReference>
<proteinExistence type="predicted"/>
<dbReference type="SUPFAM" id="SSF69572">
    <property type="entry name" value="Activating enzymes of the ubiquitin-like proteins"/>
    <property type="match status" value="1"/>
</dbReference>
<dbReference type="PANTHER" id="PTHR43267:SF1">
    <property type="entry name" value="TRNA THREONYLCARBAMOYLADENOSINE DEHYDRATASE"/>
    <property type="match status" value="1"/>
</dbReference>
<evidence type="ECO:0000313" key="4">
    <source>
        <dbReference type="Proteomes" id="UP000183015"/>
    </source>
</evidence>
<keyword evidence="4" id="KW-1185">Reference proteome</keyword>
<dbReference type="InterPro" id="IPR045886">
    <property type="entry name" value="ThiF/MoeB/HesA"/>
</dbReference>
<keyword evidence="1" id="KW-0812">Transmembrane</keyword>
<keyword evidence="1" id="KW-0472">Membrane</keyword>
<name>A0A1H7QTQ0_STRJI</name>
<dbReference type="InterPro" id="IPR000594">
    <property type="entry name" value="ThiF_NAD_FAD-bd"/>
</dbReference>
<dbReference type="STRING" id="235985.SAMN05414137_109208"/>
<evidence type="ECO:0000256" key="1">
    <source>
        <dbReference type="SAM" id="Phobius"/>
    </source>
</evidence>
<evidence type="ECO:0000313" key="3">
    <source>
        <dbReference type="EMBL" id="SEL51302.1"/>
    </source>
</evidence>
<organism evidence="3 4">
    <name type="scientific">Streptacidiphilus jiangxiensis</name>
    <dbReference type="NCBI Taxonomy" id="235985"/>
    <lineage>
        <taxon>Bacteria</taxon>
        <taxon>Bacillati</taxon>
        <taxon>Actinomycetota</taxon>
        <taxon>Actinomycetes</taxon>
        <taxon>Kitasatosporales</taxon>
        <taxon>Streptomycetaceae</taxon>
        <taxon>Streptacidiphilus</taxon>
    </lineage>
</organism>
<accession>A0A1H7QTQ0</accession>
<keyword evidence="1" id="KW-1133">Transmembrane helix</keyword>
<dbReference type="GO" id="GO:0008641">
    <property type="term" value="F:ubiquitin-like modifier activating enzyme activity"/>
    <property type="evidence" value="ECO:0007669"/>
    <property type="project" value="InterPro"/>
</dbReference>
<dbReference type="eggNOG" id="COG0476">
    <property type="taxonomic scope" value="Bacteria"/>
</dbReference>
<dbReference type="Proteomes" id="UP000183015">
    <property type="component" value="Unassembled WGS sequence"/>
</dbReference>
<sequence>MTGLDQDRVWARHRPLTGAVLVVGAGAVGGFLAEELARIGFSPLVLVDPERLAVENLLRHPLGAPALDRPKAPALAAKIRTDFPPCAATGLQADFTALPADERRALVASADVVVAATDSADCQHAVNLVALQTGTPAVFPGVWVDPRIRDAEVGEILWVDPQRPTPCYACAAAFRRGAADAQAARGARVDIQLVALATAQVVTALAHAEDDHAAILDPERTAIYLHGFTPTSAGVRATFPLPGLSSRPVRVPFPTRPCPACRRSRFPSLGPVGDLPATAPGKLAVGIALAALTVAVVVLLVSAAFGHG</sequence>